<dbReference type="RefSeq" id="WP_246013590.1">
    <property type="nucleotide sequence ID" value="NZ_UPHU01000001.1"/>
</dbReference>
<evidence type="ECO:0000313" key="2">
    <source>
        <dbReference type="Proteomes" id="UP000268285"/>
    </source>
</evidence>
<dbReference type="Proteomes" id="UP000268285">
    <property type="component" value="Unassembled WGS sequence"/>
</dbReference>
<accession>A0A498QJY2</accession>
<name>A0A498QJY2_9MYCO</name>
<dbReference type="AlphaFoldDB" id="A0A498QJY2"/>
<evidence type="ECO:0000313" key="1">
    <source>
        <dbReference type="EMBL" id="VBA46707.1"/>
    </source>
</evidence>
<reference evidence="1 2" key="1">
    <citation type="submission" date="2018-09" db="EMBL/GenBank/DDBJ databases">
        <authorList>
            <person name="Tagini F."/>
        </authorList>
    </citation>
    <scope>NUCLEOTIDE SEQUENCE [LARGE SCALE GENOMIC DNA]</scope>
    <source>
        <strain evidence="1 2">MK142</strain>
    </source>
</reference>
<proteinExistence type="predicted"/>
<sequence>MSPMTPADYDASEILSFEWGDIQKLAKITKNVVNPLTGTRTLDMVPYENSIQPVALNFEPPLIEHAVGESHGFRHHWELLTYAFNLPDPNGFPVLPALADDDRRVLKRYVRLCRQLAGYSALNDESGMYFSQKQGGEPEITLKFPTPEAFAGTSIAFRQLHSNQDSASFDRVKGRLMRASKSLLATERQAVRSVVEQWARARGALMNRMLQTIVCEMAAPPVPPERKDDVPPFSYANINPQKLILTFNYGDTIHFSEDEEANLSTLLEAEQNACYYKHSVLSAITNLSHLYFGFAVLAESAMAEAS</sequence>
<dbReference type="EMBL" id="UPHU01000001">
    <property type="protein sequence ID" value="VBA46707.1"/>
    <property type="molecule type" value="Genomic_DNA"/>
</dbReference>
<keyword evidence="2" id="KW-1185">Reference proteome</keyword>
<gene>
    <name evidence="1" type="ORF">LAUMK142_00439</name>
</gene>
<protein>
    <submittedName>
        <fullName evidence="1">Uncharacterized protein</fullName>
    </submittedName>
</protein>
<organism evidence="1 2">
    <name type="scientific">Mycobacterium pseudokansasii</name>
    <dbReference type="NCBI Taxonomy" id="2341080"/>
    <lineage>
        <taxon>Bacteria</taxon>
        <taxon>Bacillati</taxon>
        <taxon>Actinomycetota</taxon>
        <taxon>Actinomycetes</taxon>
        <taxon>Mycobacteriales</taxon>
        <taxon>Mycobacteriaceae</taxon>
        <taxon>Mycobacterium</taxon>
    </lineage>
</organism>